<gene>
    <name evidence="2" type="ORF">C1I98_36220</name>
</gene>
<evidence type="ECO:0000256" key="1">
    <source>
        <dbReference type="SAM" id="Phobius"/>
    </source>
</evidence>
<keyword evidence="1" id="KW-0472">Membrane</keyword>
<comment type="caution">
    <text evidence="2">The sequence shown here is derived from an EMBL/GenBank/DDBJ whole genome shotgun (WGS) entry which is preliminary data.</text>
</comment>
<accession>A0A2W2EH02</accession>
<organism evidence="2 3">
    <name type="scientific">Spongiactinospora gelatinilytica</name>
    <dbReference type="NCBI Taxonomy" id="2666298"/>
    <lineage>
        <taxon>Bacteria</taxon>
        <taxon>Bacillati</taxon>
        <taxon>Actinomycetota</taxon>
        <taxon>Actinomycetes</taxon>
        <taxon>Streptosporangiales</taxon>
        <taxon>Streptosporangiaceae</taxon>
        <taxon>Spongiactinospora</taxon>
    </lineage>
</organism>
<dbReference type="AlphaFoldDB" id="A0A2W2EH02"/>
<feature type="transmembrane region" description="Helical" evidence="1">
    <location>
        <begin position="146"/>
        <end position="171"/>
    </location>
</feature>
<proteinExistence type="predicted"/>
<dbReference type="Proteomes" id="UP000248544">
    <property type="component" value="Unassembled WGS sequence"/>
</dbReference>
<keyword evidence="3" id="KW-1185">Reference proteome</keyword>
<protein>
    <submittedName>
        <fullName evidence="2">Uncharacterized protein</fullName>
    </submittedName>
</protein>
<dbReference type="EMBL" id="POUA01000527">
    <property type="protein sequence ID" value="PZG23566.1"/>
    <property type="molecule type" value="Genomic_DNA"/>
</dbReference>
<evidence type="ECO:0000313" key="2">
    <source>
        <dbReference type="EMBL" id="PZG23566.1"/>
    </source>
</evidence>
<sequence length="352" mass="39084">MVQRGLRARFLPFVLFVGPKSHDTASRFVNEVRWKVPLAEITPVSGDRLTTLMERVAGKDGALGKGMSWSFLPPPRFPLAQFVLWALNEADPKNERLDQPLRAWLRRGGPSWKYPLDKAEYITRFLAVPALAAGSVSAVISKAYDIALWGAGLLWGVALLCAVALATLGAANWSTGHFRYRWFQSRSQPFLRRGKGESLADYVARIHRAKDEPEVEKLLVNAFHEDLRIAYRRLRPWLLWPGWARGAHAVLVLNDAEPGSACARLITIMHDVQEETGRPVPLLVVAATKEPPDFDGHKRTGVVHTDLADFDTAHEQWRERARRPTPCPYLVVEAVAPGPQGGGPGATASTTR</sequence>
<feature type="transmembrane region" description="Helical" evidence="1">
    <location>
        <begin position="121"/>
        <end position="140"/>
    </location>
</feature>
<evidence type="ECO:0000313" key="3">
    <source>
        <dbReference type="Proteomes" id="UP000248544"/>
    </source>
</evidence>
<name>A0A2W2EH02_9ACTN</name>
<keyword evidence="1" id="KW-1133">Transmembrane helix</keyword>
<keyword evidence="1" id="KW-0812">Transmembrane</keyword>
<reference evidence="2 3" key="1">
    <citation type="submission" date="2018-01" db="EMBL/GenBank/DDBJ databases">
        <title>Draft genome sequence of Sphaerisporangium sp. 7K107.</title>
        <authorList>
            <person name="Sahin N."/>
            <person name="Saygin H."/>
            <person name="Ay H."/>
        </authorList>
    </citation>
    <scope>NUCLEOTIDE SEQUENCE [LARGE SCALE GENOMIC DNA]</scope>
    <source>
        <strain evidence="2 3">7K107</strain>
    </source>
</reference>